<dbReference type="AlphaFoldDB" id="A0A2T0LHG3"/>
<protein>
    <submittedName>
        <fullName evidence="1">Uncharacterized protein</fullName>
    </submittedName>
</protein>
<accession>A0A2T0LHG3</accession>
<dbReference type="Proteomes" id="UP000237797">
    <property type="component" value="Unassembled WGS sequence"/>
</dbReference>
<keyword evidence="2" id="KW-1185">Reference proteome</keyword>
<gene>
    <name evidence="1" type="ORF">CLV97_1045</name>
</gene>
<reference evidence="1 2" key="1">
    <citation type="submission" date="2018-03" db="EMBL/GenBank/DDBJ databases">
        <title>Genomic Encyclopedia of Archaeal and Bacterial Type Strains, Phase II (KMG-II): from individual species to whole genera.</title>
        <authorList>
            <person name="Goeker M."/>
        </authorList>
    </citation>
    <scope>NUCLEOTIDE SEQUENCE [LARGE SCALE GENOMIC DNA]</scope>
    <source>
        <strain evidence="1 2">DSM 44946</strain>
    </source>
</reference>
<comment type="caution">
    <text evidence="1">The sequence shown here is derived from an EMBL/GenBank/DDBJ whole genome shotgun (WGS) entry which is preliminary data.</text>
</comment>
<name>A0A2T0LHG3_9BACL</name>
<evidence type="ECO:0000313" key="2">
    <source>
        <dbReference type="Proteomes" id="UP000237797"/>
    </source>
</evidence>
<organism evidence="1 2">
    <name type="scientific">Planifilum fimeticola</name>
    <dbReference type="NCBI Taxonomy" id="201975"/>
    <lineage>
        <taxon>Bacteria</taxon>
        <taxon>Bacillati</taxon>
        <taxon>Bacillota</taxon>
        <taxon>Bacilli</taxon>
        <taxon>Bacillales</taxon>
        <taxon>Thermoactinomycetaceae</taxon>
        <taxon>Planifilum</taxon>
    </lineage>
</organism>
<sequence>MKRTLTVDKGLLCLLLVLAVTGATGFSFLPASTERIPRASERCPKADDLIKPDDEAEKEIRDVLPQLIRETYGEDSRYQNYEVRRIIALDHPEAFPYSGIAEQRCGKAVAGKSMLVELFFPEFWPSASLSQGQMFAAKTSEGWKVWYRYH</sequence>
<evidence type="ECO:0000313" key="1">
    <source>
        <dbReference type="EMBL" id="PRX41765.1"/>
    </source>
</evidence>
<proteinExistence type="predicted"/>
<dbReference type="RefSeq" id="WP_106344160.1">
    <property type="nucleotide sequence ID" value="NZ_PVNE01000004.1"/>
</dbReference>
<dbReference type="OrthoDB" id="2989267at2"/>
<dbReference type="EMBL" id="PVNE01000004">
    <property type="protein sequence ID" value="PRX41765.1"/>
    <property type="molecule type" value="Genomic_DNA"/>
</dbReference>